<proteinExistence type="predicted"/>
<dbReference type="KEGG" id="rcr:NCTC10994_02740"/>
<dbReference type="EMBL" id="LS483468">
    <property type="protein sequence ID" value="SQI34297.1"/>
    <property type="molecule type" value="Genomic_DNA"/>
</dbReference>
<sequence>MLFSSLYPVAGRVKPDSGAAEPVNPAPSEDSLRTTVSALRAWGADDSGAGTTGRS</sequence>
<name>A0A2X4U386_9NOCA</name>
<dbReference type="AlphaFoldDB" id="A0A2X4U386"/>
<protein>
    <submittedName>
        <fullName evidence="2">Uncharacterized protein</fullName>
    </submittedName>
</protein>
<evidence type="ECO:0000256" key="1">
    <source>
        <dbReference type="SAM" id="MobiDB-lite"/>
    </source>
</evidence>
<gene>
    <name evidence="2" type="ORF">NCTC10994_02740</name>
</gene>
<feature type="region of interest" description="Disordered" evidence="1">
    <location>
        <begin position="1"/>
        <end position="32"/>
    </location>
</feature>
<evidence type="ECO:0000313" key="3">
    <source>
        <dbReference type="Proteomes" id="UP000249091"/>
    </source>
</evidence>
<accession>A0A2X4U386</accession>
<dbReference type="Proteomes" id="UP000249091">
    <property type="component" value="Chromosome 1"/>
</dbReference>
<evidence type="ECO:0000313" key="2">
    <source>
        <dbReference type="EMBL" id="SQI34297.1"/>
    </source>
</evidence>
<reference evidence="2 3" key="1">
    <citation type="submission" date="2018-06" db="EMBL/GenBank/DDBJ databases">
        <authorList>
            <consortium name="Pathogen Informatics"/>
            <person name="Doyle S."/>
        </authorList>
    </citation>
    <scope>NUCLEOTIDE SEQUENCE [LARGE SCALE GENOMIC DNA]</scope>
    <source>
        <strain evidence="2 3">NCTC10994</strain>
    </source>
</reference>
<keyword evidence="3" id="KW-1185">Reference proteome</keyword>
<organism evidence="2 3">
    <name type="scientific">Rhodococcus coprophilus</name>
    <dbReference type="NCBI Taxonomy" id="38310"/>
    <lineage>
        <taxon>Bacteria</taxon>
        <taxon>Bacillati</taxon>
        <taxon>Actinomycetota</taxon>
        <taxon>Actinomycetes</taxon>
        <taxon>Mycobacteriales</taxon>
        <taxon>Nocardiaceae</taxon>
        <taxon>Rhodococcus</taxon>
    </lineage>
</organism>